<protein>
    <submittedName>
        <fullName evidence="1">Uncharacterized protein</fullName>
    </submittedName>
</protein>
<sequence>MIFKIGQKIQSQSNCKISLSSNKKVLIKKGDIAQIVRKLDNDTAEIIYLTGEAKGQTQHIKIQVTDSLDVDLIAKKILNEIQK</sequence>
<reference evidence="1 2" key="1">
    <citation type="submission" date="2016-06" db="EMBL/GenBank/DDBJ databases">
        <title>Genome sequence of Clostridium acetireducens DSM 10703.</title>
        <authorList>
            <person name="Poehlein A."/>
            <person name="Fluechter S."/>
            <person name="Duerre P."/>
            <person name="Daniel R."/>
        </authorList>
    </citation>
    <scope>NUCLEOTIDE SEQUENCE [LARGE SCALE GENOMIC DNA]</scope>
    <source>
        <strain evidence="1 2">DSM 10703</strain>
    </source>
</reference>
<dbReference type="OrthoDB" id="1927516at2"/>
<evidence type="ECO:0000313" key="1">
    <source>
        <dbReference type="EMBL" id="OFI07423.1"/>
    </source>
</evidence>
<dbReference type="AlphaFoldDB" id="A0A1E8F1C2"/>
<organism evidence="1 2">
    <name type="scientific">Clostridium acetireducens DSM 10703</name>
    <dbReference type="NCBI Taxonomy" id="1121290"/>
    <lineage>
        <taxon>Bacteria</taxon>
        <taxon>Bacillati</taxon>
        <taxon>Bacillota</taxon>
        <taxon>Clostridia</taxon>
        <taxon>Eubacteriales</taxon>
        <taxon>Clostridiaceae</taxon>
        <taxon>Clostridium</taxon>
    </lineage>
</organism>
<dbReference type="RefSeq" id="WP_070109228.1">
    <property type="nucleotide sequence ID" value="NZ_LZFO01000003.1"/>
</dbReference>
<proteinExistence type="predicted"/>
<dbReference type="STRING" id="1121290.CLAOCE_02510"/>
<dbReference type="Proteomes" id="UP000175744">
    <property type="component" value="Unassembled WGS sequence"/>
</dbReference>
<dbReference type="EMBL" id="LZFO01000003">
    <property type="protein sequence ID" value="OFI07423.1"/>
    <property type="molecule type" value="Genomic_DNA"/>
</dbReference>
<comment type="caution">
    <text evidence="1">The sequence shown here is derived from an EMBL/GenBank/DDBJ whole genome shotgun (WGS) entry which is preliminary data.</text>
</comment>
<evidence type="ECO:0000313" key="2">
    <source>
        <dbReference type="Proteomes" id="UP000175744"/>
    </source>
</evidence>
<name>A0A1E8F1C2_9CLOT</name>
<keyword evidence="2" id="KW-1185">Reference proteome</keyword>
<accession>A0A1E8F1C2</accession>
<gene>
    <name evidence="1" type="ORF">CLOACE_02510</name>
</gene>